<name>A0A0A7RFY9_9LACO</name>
<dbReference type="Gene3D" id="6.10.10.10">
    <property type="entry name" value="Flagellar export chaperone, C-terminal domain"/>
    <property type="match status" value="1"/>
</dbReference>
<comment type="similarity">
    <text evidence="1 4">Belongs to the bacterial flagellin family.</text>
</comment>
<dbReference type="Pfam" id="PF00669">
    <property type="entry name" value="Flagellin_N"/>
    <property type="match status" value="1"/>
</dbReference>
<dbReference type="Gene3D" id="1.20.1330.10">
    <property type="entry name" value="f41 fragment of flagellin, N-terminal domain"/>
    <property type="match status" value="1"/>
</dbReference>
<dbReference type="GO" id="GO:0005576">
    <property type="term" value="C:extracellular region"/>
    <property type="evidence" value="ECO:0007669"/>
    <property type="project" value="UniProtKB-SubCell"/>
</dbReference>
<dbReference type="PANTHER" id="PTHR42792">
    <property type="entry name" value="FLAGELLIN"/>
    <property type="match status" value="1"/>
</dbReference>
<dbReference type="PANTHER" id="PTHR42792:SF2">
    <property type="entry name" value="FLAGELLIN"/>
    <property type="match status" value="1"/>
</dbReference>
<comment type="subcellular location">
    <subcellularLocation>
        <location evidence="4">Secreted</location>
    </subcellularLocation>
    <subcellularLocation>
        <location evidence="4">Bacterial flagellum</location>
    </subcellularLocation>
</comment>
<keyword evidence="3 4" id="KW-0975">Bacterial flagellum</keyword>
<evidence type="ECO:0000256" key="4">
    <source>
        <dbReference type="RuleBase" id="RU362073"/>
    </source>
</evidence>
<evidence type="ECO:0000259" key="5">
    <source>
        <dbReference type="Pfam" id="PF00669"/>
    </source>
</evidence>
<keyword evidence="7" id="KW-0969">Cilium</keyword>
<keyword evidence="7" id="KW-0282">Flagellum</keyword>
<comment type="function">
    <text evidence="4">Flagellin is the subunit protein which polymerizes to form the filaments of bacterial flagella.</text>
</comment>
<dbReference type="GO" id="GO:0009288">
    <property type="term" value="C:bacterial-type flagellum"/>
    <property type="evidence" value="ECO:0007669"/>
    <property type="project" value="UniProtKB-SubCell"/>
</dbReference>
<feature type="domain" description="Flagellin C-terminal" evidence="6">
    <location>
        <begin position="202"/>
        <end position="287"/>
    </location>
</feature>
<dbReference type="InterPro" id="IPR046358">
    <property type="entry name" value="Flagellin_C"/>
</dbReference>
<dbReference type="InterPro" id="IPR042187">
    <property type="entry name" value="Flagellin_C_sub2"/>
</dbReference>
<evidence type="ECO:0000259" key="6">
    <source>
        <dbReference type="Pfam" id="PF00700"/>
    </source>
</evidence>
<dbReference type="GO" id="GO:0005198">
    <property type="term" value="F:structural molecule activity"/>
    <property type="evidence" value="ECO:0007669"/>
    <property type="project" value="UniProtKB-UniRule"/>
</dbReference>
<evidence type="ECO:0000256" key="3">
    <source>
        <dbReference type="ARBA" id="ARBA00023143"/>
    </source>
</evidence>
<dbReference type="Pfam" id="PF00700">
    <property type="entry name" value="Flagellin_C"/>
    <property type="match status" value="1"/>
</dbReference>
<dbReference type="PRINTS" id="PR00207">
    <property type="entry name" value="FLAGELLIN"/>
</dbReference>
<proteinExistence type="inferred from homology"/>
<dbReference type="InterPro" id="IPR001492">
    <property type="entry name" value="Flagellin"/>
</dbReference>
<dbReference type="SUPFAM" id="SSF64518">
    <property type="entry name" value="Phase 1 flagellin"/>
    <property type="match status" value="1"/>
</dbReference>
<feature type="domain" description="Flagellin N-terminal" evidence="5">
    <location>
        <begin position="3"/>
        <end position="139"/>
    </location>
</feature>
<keyword evidence="7" id="KW-0966">Cell projection</keyword>
<evidence type="ECO:0000256" key="1">
    <source>
        <dbReference type="ARBA" id="ARBA00005709"/>
    </source>
</evidence>
<keyword evidence="4" id="KW-0964">Secreted</keyword>
<dbReference type="EMBL" id="KM886867">
    <property type="protein sequence ID" value="AJA34125.1"/>
    <property type="molecule type" value="Genomic_DNA"/>
</dbReference>
<gene>
    <name evidence="7" type="primary">fliC1</name>
</gene>
<sequence>MRINTNVSAMTTLRYLNQATDAKSSALTKLSSGSRINSAADDAAGLAVSEKMKAQIGGLTQAQSNAQDGVSLIQTAEGGLSQIQTMLDRMRDLAVQSSNGTLGTDDRKAIDKEFGDLKDEITRIAGTTQFNNKNLLGTSATATAATTFTFQVGANANQTLSVQISAMNASALGLDSKIDIVASQTGTADNTAADIKSANAAITAIDSAIATVTTQRSTLGATQNRLNYAISNLETSNENLSEANSRIRDVDMAQEMTQFTKDNILTQAATSMLAQANAMPNSVLTLLQG</sequence>
<evidence type="ECO:0000313" key="7">
    <source>
        <dbReference type="EMBL" id="AJA34125.1"/>
    </source>
</evidence>
<organism evidence="7">
    <name type="scientific">Liquorilactobacillus nagelii</name>
    <dbReference type="NCBI Taxonomy" id="82688"/>
    <lineage>
        <taxon>Bacteria</taxon>
        <taxon>Bacillati</taxon>
        <taxon>Bacillota</taxon>
        <taxon>Bacilli</taxon>
        <taxon>Lactobacillales</taxon>
        <taxon>Lactobacillaceae</taxon>
        <taxon>Liquorilactobacillus</taxon>
    </lineage>
</organism>
<reference evidence="7" key="1">
    <citation type="journal article" date="2014" name="Appl. Environ. Microbiol.">
        <title>Detection and genomic characterization of motility in Lactobacillus curvatus: confirmation of motility in a species outside the Lactobacillus salivarius clade.</title>
        <authorList>
            <person name="Cousin F.J."/>
            <person name="Lynch S.M."/>
            <person name="Harris H.M."/>
            <person name="McCann A."/>
            <person name="Lynch D.B."/>
            <person name="Neville B.A."/>
            <person name="Irisawa T."/>
            <person name="Okada S."/>
            <person name="Endo A."/>
            <person name="O'Toole P.W."/>
        </authorList>
    </citation>
    <scope>NUCLEOTIDE SEQUENCE</scope>
    <source>
        <strain evidence="7">ATCC 700692</strain>
    </source>
</reference>
<dbReference type="AlphaFoldDB" id="A0A0A7RFY9"/>
<protein>
    <recommendedName>
        <fullName evidence="2 4">Flagellin</fullName>
    </recommendedName>
</protein>
<dbReference type="InterPro" id="IPR001029">
    <property type="entry name" value="Flagellin_N"/>
</dbReference>
<accession>A0A0A7RFY9</accession>
<evidence type="ECO:0000256" key="2">
    <source>
        <dbReference type="ARBA" id="ARBA00020110"/>
    </source>
</evidence>